<dbReference type="CDD" id="cd02966">
    <property type="entry name" value="TlpA_like_family"/>
    <property type="match status" value="1"/>
</dbReference>
<gene>
    <name evidence="3" type="ORF">BJN45_11185</name>
</gene>
<dbReference type="SUPFAM" id="SSF52833">
    <property type="entry name" value="Thioredoxin-like"/>
    <property type="match status" value="1"/>
</dbReference>
<keyword evidence="1" id="KW-0732">Signal</keyword>
<feature type="chain" id="PRO_5013136590" description="Thioredoxin domain-containing protein" evidence="1">
    <location>
        <begin position="22"/>
        <end position="167"/>
    </location>
</feature>
<protein>
    <recommendedName>
        <fullName evidence="2">Thioredoxin domain-containing protein</fullName>
    </recommendedName>
</protein>
<dbReference type="Gene3D" id="3.40.30.10">
    <property type="entry name" value="Glutaredoxin"/>
    <property type="match status" value="1"/>
</dbReference>
<dbReference type="RefSeq" id="WP_076095178.1">
    <property type="nucleotide sequence ID" value="NZ_MTHD01000003.1"/>
</dbReference>
<dbReference type="GO" id="GO:0016209">
    <property type="term" value="F:antioxidant activity"/>
    <property type="evidence" value="ECO:0007669"/>
    <property type="project" value="InterPro"/>
</dbReference>
<evidence type="ECO:0000313" key="4">
    <source>
        <dbReference type="Proteomes" id="UP000187526"/>
    </source>
</evidence>
<dbReference type="PROSITE" id="PS51352">
    <property type="entry name" value="THIOREDOXIN_2"/>
    <property type="match status" value="1"/>
</dbReference>
<evidence type="ECO:0000256" key="1">
    <source>
        <dbReference type="SAM" id="SignalP"/>
    </source>
</evidence>
<dbReference type="EMBL" id="MTHD01000003">
    <property type="protein sequence ID" value="OMG53958.1"/>
    <property type="molecule type" value="Genomic_DNA"/>
</dbReference>
<evidence type="ECO:0000259" key="2">
    <source>
        <dbReference type="PROSITE" id="PS51352"/>
    </source>
</evidence>
<dbReference type="InterPro" id="IPR013766">
    <property type="entry name" value="Thioredoxin_domain"/>
</dbReference>
<dbReference type="InterPro" id="IPR036249">
    <property type="entry name" value="Thioredoxin-like_sf"/>
</dbReference>
<keyword evidence="4" id="KW-1185">Reference proteome</keyword>
<dbReference type="Proteomes" id="UP000187526">
    <property type="component" value="Unassembled WGS sequence"/>
</dbReference>
<accession>A0A1R1I5C5</accession>
<feature type="signal peptide" evidence="1">
    <location>
        <begin position="1"/>
        <end position="21"/>
    </location>
</feature>
<proteinExistence type="predicted"/>
<dbReference type="OrthoDB" id="8703892at2"/>
<feature type="domain" description="Thioredoxin" evidence="2">
    <location>
        <begin position="11"/>
        <end position="162"/>
    </location>
</feature>
<evidence type="ECO:0000313" key="3">
    <source>
        <dbReference type="EMBL" id="OMG53958.1"/>
    </source>
</evidence>
<reference evidence="3 4" key="1">
    <citation type="submission" date="2016-10" db="EMBL/GenBank/DDBJ databases">
        <title>Alkaliphiles isolated from bioreactors.</title>
        <authorList>
            <person name="Salah Z."/>
            <person name="Rout S.P."/>
            <person name="Humphreys P.N."/>
        </authorList>
    </citation>
    <scope>NUCLEOTIDE SEQUENCE [LARGE SCALE GENOMIC DNA]</scope>
    <source>
        <strain evidence="3 4">ZS02</strain>
    </source>
</reference>
<dbReference type="Pfam" id="PF00578">
    <property type="entry name" value="AhpC-TSA"/>
    <property type="match status" value="1"/>
</dbReference>
<dbReference type="AlphaFoldDB" id="A0A1R1I5C5"/>
<comment type="caution">
    <text evidence="3">The sequence shown here is derived from an EMBL/GenBank/DDBJ whole genome shotgun (WGS) entry which is preliminary data.</text>
</comment>
<dbReference type="STRING" id="418702.BJN45_11185"/>
<organism evidence="3 4">
    <name type="scientific">Azonexus hydrophilus</name>
    <dbReference type="NCBI Taxonomy" id="418702"/>
    <lineage>
        <taxon>Bacteria</taxon>
        <taxon>Pseudomonadati</taxon>
        <taxon>Pseudomonadota</taxon>
        <taxon>Betaproteobacteria</taxon>
        <taxon>Rhodocyclales</taxon>
        <taxon>Azonexaceae</taxon>
        <taxon>Azonexus</taxon>
    </lineage>
</organism>
<dbReference type="GO" id="GO:0016491">
    <property type="term" value="F:oxidoreductase activity"/>
    <property type="evidence" value="ECO:0007669"/>
    <property type="project" value="InterPro"/>
</dbReference>
<sequence>MTAGGLKLFLLLALAAEPGFAVDRPSTAKTPLDFELSNGQQFVKLSSLPSMPTVVNFWRADCPPCVREMPELAALARNGKARVITVALQRPSETAAAPAEIQAALQPPLLSLHGPGDPRGLLARFGNRAGALPHTVILDTGRRACTQRTGEINRHWLAASLASCDQP</sequence>
<name>A0A1R1I5C5_9RHOO</name>
<dbReference type="InterPro" id="IPR000866">
    <property type="entry name" value="AhpC/TSA"/>
</dbReference>